<dbReference type="GO" id="GO:0045505">
    <property type="term" value="F:dynein intermediate chain binding"/>
    <property type="evidence" value="ECO:0007669"/>
    <property type="project" value="InterPro"/>
</dbReference>
<dbReference type="Proteomes" id="UP000322899">
    <property type="component" value="Unassembled WGS sequence"/>
</dbReference>
<comment type="caution">
    <text evidence="2">The sequence shown here is derived from an EMBL/GenBank/DDBJ whole genome shotgun (WGS) entry which is preliminary data.</text>
</comment>
<dbReference type="SUPFAM" id="SSF52540">
    <property type="entry name" value="P-loop containing nucleoside triphosphate hydrolases"/>
    <property type="match status" value="1"/>
</dbReference>
<dbReference type="Pfam" id="PF12775">
    <property type="entry name" value="AAA_7"/>
    <property type="match status" value="1"/>
</dbReference>
<evidence type="ECO:0000259" key="1">
    <source>
        <dbReference type="Pfam" id="PF17852"/>
    </source>
</evidence>
<dbReference type="GO" id="GO:0007018">
    <property type="term" value="P:microtubule-based movement"/>
    <property type="evidence" value="ECO:0007669"/>
    <property type="project" value="InterPro"/>
</dbReference>
<gene>
    <name evidence="2" type="ORF">FNF27_08272</name>
</gene>
<dbReference type="InterPro" id="IPR026983">
    <property type="entry name" value="DHC"/>
</dbReference>
<dbReference type="EMBL" id="VLTO01000161">
    <property type="protein sequence ID" value="KAA0160040.1"/>
    <property type="molecule type" value="Genomic_DNA"/>
</dbReference>
<dbReference type="InterPro" id="IPR027417">
    <property type="entry name" value="P-loop_NTPase"/>
</dbReference>
<dbReference type="PANTHER" id="PTHR45703">
    <property type="entry name" value="DYNEIN HEAVY CHAIN"/>
    <property type="match status" value="1"/>
</dbReference>
<organism evidence="2 3">
    <name type="scientific">Cafeteria roenbergensis</name>
    <name type="common">Marine flagellate</name>
    <dbReference type="NCBI Taxonomy" id="33653"/>
    <lineage>
        <taxon>Eukaryota</taxon>
        <taxon>Sar</taxon>
        <taxon>Stramenopiles</taxon>
        <taxon>Bigyra</taxon>
        <taxon>Opalozoa</taxon>
        <taxon>Bicosoecida</taxon>
        <taxon>Cafeteriaceae</taxon>
        <taxon>Cafeteria</taxon>
    </lineage>
</organism>
<dbReference type="GO" id="GO:0030286">
    <property type="term" value="C:dynein complex"/>
    <property type="evidence" value="ECO:0007669"/>
    <property type="project" value="InterPro"/>
</dbReference>
<dbReference type="Gene3D" id="3.40.50.300">
    <property type="entry name" value="P-loop containing nucleotide triphosphate hydrolases"/>
    <property type="match status" value="1"/>
</dbReference>
<protein>
    <recommendedName>
        <fullName evidence="1">Dynein heavy chain AAA 5 extension domain-containing protein</fullName>
    </recommendedName>
</protein>
<dbReference type="Pfam" id="PF17852">
    <property type="entry name" value="Dynein_AAA_lid"/>
    <property type="match status" value="1"/>
</dbReference>
<dbReference type="InterPro" id="IPR041466">
    <property type="entry name" value="Dynein_AAA5_ext"/>
</dbReference>
<evidence type="ECO:0000313" key="3">
    <source>
        <dbReference type="Proteomes" id="UP000322899"/>
    </source>
</evidence>
<evidence type="ECO:0000313" key="2">
    <source>
        <dbReference type="EMBL" id="KAA0160040.1"/>
    </source>
</evidence>
<reference evidence="2 3" key="1">
    <citation type="submission" date="2019-07" db="EMBL/GenBank/DDBJ databases">
        <title>Genomes of Cafeteria roenbergensis.</title>
        <authorList>
            <person name="Fischer M.G."/>
            <person name="Hackl T."/>
            <person name="Roman M."/>
        </authorList>
    </citation>
    <scope>NUCLEOTIDE SEQUENCE [LARGE SCALE GENOMIC DNA]</scope>
    <source>
        <strain evidence="2 3">E4-10P</strain>
    </source>
</reference>
<feature type="domain" description="Dynein heavy chain AAA 5 extension" evidence="1">
    <location>
        <begin position="64"/>
        <end position="173"/>
    </location>
</feature>
<sequence length="294" mass="32503">MRVRPRCLGRGIIYVSDTELDWLPVSEAWISGQDAPMRETLRDLVCALHRQLHPGGPRPHVPLLTRECTEVMYLSRVGRVSSAMELLTSLLSQVGGTMPSDKASAGFAMALERLFCFALAWSVGGLLEPADRKRLHKFMESHAKPGAMPAIDGDRTIFESRVDTKTLEWSSWKPDAWEYPDDEGGLNFSNLLVPTMDSTRSIFLLRTIQDRRIPILMVGGPGTAKTSTALMFLASLDPATMLSKRVNFSSATTPRMFQDSVEASLDKRGGRTFGPVNGKDMTVFVDDISMPAQP</sequence>
<dbReference type="Gene3D" id="1.10.472.130">
    <property type="match status" value="1"/>
</dbReference>
<dbReference type="GO" id="GO:0051959">
    <property type="term" value="F:dynein light intermediate chain binding"/>
    <property type="evidence" value="ECO:0007669"/>
    <property type="project" value="InterPro"/>
</dbReference>
<proteinExistence type="predicted"/>
<dbReference type="OrthoDB" id="286107at2759"/>
<dbReference type="AlphaFoldDB" id="A0A5A8D709"/>
<accession>A0A5A8D709</accession>
<name>A0A5A8D709_CAFRO</name>
<dbReference type="PANTHER" id="PTHR45703:SF37">
    <property type="entry name" value="DYNEINS HEAVY CHAIN"/>
    <property type="match status" value="1"/>
</dbReference>